<dbReference type="Proteomes" id="UP000271087">
    <property type="component" value="Unassembled WGS sequence"/>
</dbReference>
<dbReference type="AlphaFoldDB" id="A0A182ES43"/>
<evidence type="ECO:0000313" key="1">
    <source>
        <dbReference type="EMBL" id="VDM94653.1"/>
    </source>
</evidence>
<evidence type="ECO:0000313" key="4">
    <source>
        <dbReference type="WBParaSite" id="nOo.2.0.1.t10926-RA"/>
    </source>
</evidence>
<dbReference type="EMBL" id="UYRW01006887">
    <property type="protein sequence ID" value="VDM94653.1"/>
    <property type="molecule type" value="Genomic_DNA"/>
</dbReference>
<dbReference type="EMBL" id="UYRW01006972">
    <property type="protein sequence ID" value="VDM94689.1"/>
    <property type="molecule type" value="Genomic_DNA"/>
</dbReference>
<dbReference type="OrthoDB" id="2015551at2759"/>
<keyword evidence="3" id="KW-1185">Reference proteome</keyword>
<protein>
    <submittedName>
        <fullName evidence="4 5">Transposase</fullName>
    </submittedName>
</protein>
<reference evidence="1 3" key="2">
    <citation type="submission" date="2018-08" db="EMBL/GenBank/DDBJ databases">
        <authorList>
            <person name="Laetsch R D."/>
            <person name="Stevens L."/>
            <person name="Kumar S."/>
            <person name="Blaxter L. M."/>
        </authorList>
    </citation>
    <scope>NUCLEOTIDE SEQUENCE [LARGE SCALE GENOMIC DNA]</scope>
</reference>
<reference evidence="4 5" key="1">
    <citation type="submission" date="2016-06" db="UniProtKB">
        <authorList>
            <consortium name="WormBaseParasite"/>
        </authorList>
    </citation>
    <scope>IDENTIFICATION</scope>
</reference>
<proteinExistence type="predicted"/>
<dbReference type="WBParaSite" id="nOo.2.0.1.t10926-RA">
    <property type="protein sequence ID" value="nOo.2.0.1.t10926-RA"/>
    <property type="gene ID" value="nOo.2.0.1.g10926"/>
</dbReference>
<gene>
    <name evidence="1" type="ORF">NOO_LOCUS10926</name>
    <name evidence="2" type="ORF">NOO_LOCUS10962</name>
</gene>
<evidence type="ECO:0000313" key="3">
    <source>
        <dbReference type="Proteomes" id="UP000271087"/>
    </source>
</evidence>
<name>A0A182ES43_ONCOC</name>
<evidence type="ECO:0000313" key="5">
    <source>
        <dbReference type="WBParaSite" id="nOo.2.0.1.t10962-RA"/>
    </source>
</evidence>
<evidence type="ECO:0000313" key="2">
    <source>
        <dbReference type="EMBL" id="VDM94689.1"/>
    </source>
</evidence>
<sequence length="40" mass="4498">MTFRLNVHYDLLETGCIIMSTNAIAVLRGDTVSGIIRFKQ</sequence>
<dbReference type="WBParaSite" id="nOo.2.0.1.t10962-RA">
    <property type="protein sequence ID" value="nOo.2.0.1.t10962-RA"/>
    <property type="gene ID" value="nOo.2.0.1.g10962"/>
</dbReference>
<accession>A0A182ES43</accession>
<organism evidence="5">
    <name type="scientific">Onchocerca ochengi</name>
    <name type="common">Filarial nematode worm</name>
    <dbReference type="NCBI Taxonomy" id="42157"/>
    <lineage>
        <taxon>Eukaryota</taxon>
        <taxon>Metazoa</taxon>
        <taxon>Ecdysozoa</taxon>
        <taxon>Nematoda</taxon>
        <taxon>Chromadorea</taxon>
        <taxon>Rhabditida</taxon>
        <taxon>Spirurina</taxon>
        <taxon>Spiruromorpha</taxon>
        <taxon>Filarioidea</taxon>
        <taxon>Onchocercidae</taxon>
        <taxon>Onchocerca</taxon>
    </lineage>
</organism>